<keyword evidence="5 6" id="KW-0408">Iron</keyword>
<dbReference type="GO" id="GO:0005506">
    <property type="term" value="F:iron ion binding"/>
    <property type="evidence" value="ECO:0007669"/>
    <property type="project" value="InterPro"/>
</dbReference>
<keyword evidence="10" id="KW-1185">Reference proteome</keyword>
<dbReference type="InterPro" id="IPR008168">
    <property type="entry name" value="Cyt_C_IC"/>
</dbReference>
<keyword evidence="7" id="KW-0472">Membrane</keyword>
<protein>
    <submittedName>
        <fullName evidence="9">Cytochrome C oxidase, cbb3-type, subunit III</fullName>
    </submittedName>
</protein>
<dbReference type="Pfam" id="PF13442">
    <property type="entry name" value="Cytochrome_CBB3"/>
    <property type="match status" value="1"/>
</dbReference>
<dbReference type="EMBL" id="FOCW01000001">
    <property type="protein sequence ID" value="SEN01729.1"/>
    <property type="molecule type" value="Genomic_DNA"/>
</dbReference>
<proteinExistence type="predicted"/>
<dbReference type="GO" id="GO:0020037">
    <property type="term" value="F:heme binding"/>
    <property type="evidence" value="ECO:0007669"/>
    <property type="project" value="InterPro"/>
</dbReference>
<dbReference type="InterPro" id="IPR009056">
    <property type="entry name" value="Cyt_c-like_dom"/>
</dbReference>
<keyword evidence="4" id="KW-0249">Electron transport</keyword>
<dbReference type="PANTHER" id="PTHR35008">
    <property type="entry name" value="BLL4482 PROTEIN-RELATED"/>
    <property type="match status" value="1"/>
</dbReference>
<dbReference type="InterPro" id="IPR036909">
    <property type="entry name" value="Cyt_c-like_dom_sf"/>
</dbReference>
<evidence type="ECO:0000256" key="5">
    <source>
        <dbReference type="ARBA" id="ARBA00023004"/>
    </source>
</evidence>
<name>A0A1H8D3I2_9BURK</name>
<evidence type="ECO:0000259" key="8">
    <source>
        <dbReference type="PROSITE" id="PS51007"/>
    </source>
</evidence>
<dbReference type="STRING" id="1121117.SAMN02745977_00166"/>
<evidence type="ECO:0000256" key="6">
    <source>
        <dbReference type="PROSITE-ProRule" id="PRU00433"/>
    </source>
</evidence>
<evidence type="ECO:0000256" key="1">
    <source>
        <dbReference type="ARBA" id="ARBA00022448"/>
    </source>
</evidence>
<feature type="domain" description="Cytochrome c" evidence="8">
    <location>
        <begin position="78"/>
        <end position="168"/>
    </location>
</feature>
<sequence length="204" mass="21183">MQATGNRQDMQCNLQQQREYGEPHEGNGAVPWFVTSIVAGLLVFGVVYIVRAPINSMPPARGDARVLAELQTPPKVAGAAVDGAAVYTARCASCHQATGAGVPGVFPPLAGSEWVQGKDSTLAAIVLHGVSGPLTVKGVTYNGAMPAFGGQLQDAELAAVLTHIRSQWGNAGTPVKGDVVAEIRKSSAARKQPFKGDAELAPMK</sequence>
<dbReference type="PRINTS" id="PR00605">
    <property type="entry name" value="CYTCHROMECIC"/>
</dbReference>
<dbReference type="GO" id="GO:0009055">
    <property type="term" value="F:electron transfer activity"/>
    <property type="evidence" value="ECO:0007669"/>
    <property type="project" value="InterPro"/>
</dbReference>
<keyword evidence="7" id="KW-1133">Transmembrane helix</keyword>
<evidence type="ECO:0000256" key="4">
    <source>
        <dbReference type="ARBA" id="ARBA00022982"/>
    </source>
</evidence>
<keyword evidence="7" id="KW-0812">Transmembrane</keyword>
<dbReference type="Proteomes" id="UP000199531">
    <property type="component" value="Unassembled WGS sequence"/>
</dbReference>
<reference evidence="9 10" key="1">
    <citation type="submission" date="2016-10" db="EMBL/GenBank/DDBJ databases">
        <authorList>
            <person name="de Groot N.N."/>
        </authorList>
    </citation>
    <scope>NUCLEOTIDE SEQUENCE [LARGE SCALE GENOMIC DNA]</scope>
    <source>
        <strain evidence="9 10">DSM 15123</strain>
    </source>
</reference>
<feature type="transmembrane region" description="Helical" evidence="7">
    <location>
        <begin position="29"/>
        <end position="50"/>
    </location>
</feature>
<dbReference type="SUPFAM" id="SSF46626">
    <property type="entry name" value="Cytochrome c"/>
    <property type="match status" value="1"/>
</dbReference>
<dbReference type="PANTHER" id="PTHR35008:SF8">
    <property type="entry name" value="ALCOHOL DEHYDROGENASE CYTOCHROME C SUBUNIT"/>
    <property type="match status" value="1"/>
</dbReference>
<keyword evidence="1" id="KW-0813">Transport</keyword>
<evidence type="ECO:0000313" key="10">
    <source>
        <dbReference type="Proteomes" id="UP000199531"/>
    </source>
</evidence>
<evidence type="ECO:0000256" key="7">
    <source>
        <dbReference type="SAM" id="Phobius"/>
    </source>
</evidence>
<dbReference type="PROSITE" id="PS51007">
    <property type="entry name" value="CYTC"/>
    <property type="match status" value="1"/>
</dbReference>
<dbReference type="InterPro" id="IPR051459">
    <property type="entry name" value="Cytochrome_c-type_DH"/>
</dbReference>
<evidence type="ECO:0000256" key="3">
    <source>
        <dbReference type="ARBA" id="ARBA00022723"/>
    </source>
</evidence>
<keyword evidence="2 6" id="KW-0349">Heme</keyword>
<evidence type="ECO:0000313" key="9">
    <source>
        <dbReference type="EMBL" id="SEN01729.1"/>
    </source>
</evidence>
<accession>A0A1H8D3I2</accession>
<dbReference type="Gene3D" id="1.10.760.10">
    <property type="entry name" value="Cytochrome c-like domain"/>
    <property type="match status" value="1"/>
</dbReference>
<dbReference type="AlphaFoldDB" id="A0A1H8D3I2"/>
<evidence type="ECO:0000256" key="2">
    <source>
        <dbReference type="ARBA" id="ARBA00022617"/>
    </source>
</evidence>
<keyword evidence="3 6" id="KW-0479">Metal-binding</keyword>
<gene>
    <name evidence="9" type="ORF">SAMN02745977_00166</name>
</gene>
<organism evidence="9 10">
    <name type="scientific">Brachymonas denitrificans DSM 15123</name>
    <dbReference type="NCBI Taxonomy" id="1121117"/>
    <lineage>
        <taxon>Bacteria</taxon>
        <taxon>Pseudomonadati</taxon>
        <taxon>Pseudomonadota</taxon>
        <taxon>Betaproteobacteria</taxon>
        <taxon>Burkholderiales</taxon>
        <taxon>Comamonadaceae</taxon>
        <taxon>Brachymonas</taxon>
    </lineage>
</organism>